<feature type="domain" description="OmpA-like" evidence="4">
    <location>
        <begin position="252"/>
        <end position="362"/>
    </location>
</feature>
<dbReference type="AlphaFoldDB" id="G5SNU7"/>
<feature type="chain" id="PRO_5003484526" evidence="3">
    <location>
        <begin position="24"/>
        <end position="362"/>
    </location>
</feature>
<dbReference type="Pfam" id="PF13505">
    <property type="entry name" value="OMP_b-brl"/>
    <property type="match status" value="1"/>
</dbReference>
<keyword evidence="2" id="KW-0472">Membrane</keyword>
<dbReference type="GeneID" id="93556737"/>
<reference evidence="5 6" key="1">
    <citation type="submission" date="2011-03" db="EMBL/GenBank/DDBJ databases">
        <authorList>
            <person name="Weinstock G."/>
            <person name="Sodergren E."/>
            <person name="Clifton S."/>
            <person name="Fulton L."/>
            <person name="Fulton B."/>
            <person name="Courtney L."/>
            <person name="Fronick C."/>
            <person name="Harrison M."/>
            <person name="Strong C."/>
            <person name="Farmer C."/>
            <person name="Delahaunty K."/>
            <person name="Markovic C."/>
            <person name="Hall O."/>
            <person name="Minx P."/>
            <person name="Tomlinson C."/>
            <person name="Mitreva M."/>
            <person name="Hou S."/>
            <person name="Chen J."/>
            <person name="Wollam A."/>
            <person name="Pepin K.H."/>
            <person name="Johnson M."/>
            <person name="Bhonagiri V."/>
            <person name="Zhang X."/>
            <person name="Suruliraj S."/>
            <person name="Warren W."/>
            <person name="Chinwalla A."/>
            <person name="Mardis E.R."/>
            <person name="Wilson R.K."/>
        </authorList>
    </citation>
    <scope>NUCLEOTIDE SEQUENCE [LARGE SCALE GENOMIC DNA]</scope>
    <source>
        <strain evidence="5 6">YIT 11840</strain>
    </source>
</reference>
<dbReference type="InterPro" id="IPR027385">
    <property type="entry name" value="Beta-barrel_OMP"/>
</dbReference>
<comment type="caution">
    <text evidence="5">The sequence shown here is derived from an EMBL/GenBank/DDBJ whole genome shotgun (WGS) entry which is preliminary data.</text>
</comment>
<keyword evidence="6" id="KW-1185">Reference proteome</keyword>
<dbReference type="Pfam" id="PF00691">
    <property type="entry name" value="OmpA"/>
    <property type="match status" value="1"/>
</dbReference>
<dbReference type="InterPro" id="IPR050330">
    <property type="entry name" value="Bact_OuterMem_StrucFunc"/>
</dbReference>
<evidence type="ECO:0000313" key="5">
    <source>
        <dbReference type="EMBL" id="EHH01061.1"/>
    </source>
</evidence>
<sequence>MTMKKKNLMFVCACLLMSHAVSAQSKGEEIQFHRHGSLQLQGGAAYTLGEAGFGDLVSPAVGVHGSYYFTPVWGLRAGVSGYESKGAWVNPLQVYKYNYLQGDIDVVVDLANCFKYNYKRVVNPYLFLGIGLNGAFGNDEAVAVNDGGHTLEYLWRDRQFNPVGRGGIGANVRLGGRVYFNLEVNANVLGDKYNSKKAGNPDWVFNALGGLVIKLGKTHKKVVEEAPEPVAPPVIPEKREPVTPKKAEPVVEKAKVEKLQENVFFKLNSAVIRASEEAKIERLAAYLTANPQAKVVICGYADKATGTPKINDALSLKRAQAVSKALQVKKIDAGRIRVEHKGDSVQPFTEVEKNRVSICIAE</sequence>
<organism evidence="5 6">
    <name type="scientific">Paraprevotella clara YIT 11840</name>
    <dbReference type="NCBI Taxonomy" id="762968"/>
    <lineage>
        <taxon>Bacteria</taxon>
        <taxon>Pseudomonadati</taxon>
        <taxon>Bacteroidota</taxon>
        <taxon>Bacteroidia</taxon>
        <taxon>Bacteroidales</taxon>
        <taxon>Prevotellaceae</taxon>
        <taxon>Paraprevotella</taxon>
    </lineage>
</organism>
<dbReference type="RefSeq" id="WP_008618604.1">
    <property type="nucleotide sequence ID" value="NZ_JH376592.1"/>
</dbReference>
<dbReference type="eggNOG" id="COG2885">
    <property type="taxonomic scope" value="Bacteria"/>
</dbReference>
<dbReference type="SUPFAM" id="SSF103088">
    <property type="entry name" value="OmpA-like"/>
    <property type="match status" value="1"/>
</dbReference>
<protein>
    <submittedName>
        <fullName evidence="5">OmpA family protein</fullName>
    </submittedName>
</protein>
<evidence type="ECO:0000256" key="2">
    <source>
        <dbReference type="PROSITE-ProRule" id="PRU00473"/>
    </source>
</evidence>
<dbReference type="STRING" id="762968.HMPREF9441_01109"/>
<keyword evidence="1 3" id="KW-0732">Signal</keyword>
<evidence type="ECO:0000256" key="3">
    <source>
        <dbReference type="SAM" id="SignalP"/>
    </source>
</evidence>
<dbReference type="CDD" id="cd07185">
    <property type="entry name" value="OmpA_C-like"/>
    <property type="match status" value="1"/>
</dbReference>
<proteinExistence type="predicted"/>
<name>G5SNU7_9BACT</name>
<evidence type="ECO:0000256" key="1">
    <source>
        <dbReference type="ARBA" id="ARBA00022729"/>
    </source>
</evidence>
<dbReference type="Proteomes" id="UP000003598">
    <property type="component" value="Unassembled WGS sequence"/>
</dbReference>
<dbReference type="HOGENOM" id="CLU_058370_1_0_10"/>
<dbReference type="InterPro" id="IPR006665">
    <property type="entry name" value="OmpA-like"/>
</dbReference>
<gene>
    <name evidence="5" type="ORF">HMPREF9441_01109</name>
</gene>
<accession>G5SNU7</accession>
<dbReference type="PROSITE" id="PS51123">
    <property type="entry name" value="OMPA_2"/>
    <property type="match status" value="1"/>
</dbReference>
<evidence type="ECO:0000259" key="4">
    <source>
        <dbReference type="PROSITE" id="PS51123"/>
    </source>
</evidence>
<dbReference type="EMBL" id="AFFY01000016">
    <property type="protein sequence ID" value="EHH01061.1"/>
    <property type="molecule type" value="Genomic_DNA"/>
</dbReference>
<dbReference type="PATRIC" id="fig|762968.3.peg.991"/>
<dbReference type="InterPro" id="IPR036737">
    <property type="entry name" value="OmpA-like_sf"/>
</dbReference>
<dbReference type="OrthoDB" id="1453138at2"/>
<feature type="signal peptide" evidence="3">
    <location>
        <begin position="1"/>
        <end position="23"/>
    </location>
</feature>
<dbReference type="PANTHER" id="PTHR30329:SF21">
    <property type="entry name" value="LIPOPROTEIN YIAD-RELATED"/>
    <property type="match status" value="1"/>
</dbReference>
<dbReference type="Gene3D" id="3.30.1330.60">
    <property type="entry name" value="OmpA-like domain"/>
    <property type="match status" value="1"/>
</dbReference>
<evidence type="ECO:0000313" key="6">
    <source>
        <dbReference type="Proteomes" id="UP000003598"/>
    </source>
</evidence>
<dbReference type="PANTHER" id="PTHR30329">
    <property type="entry name" value="STATOR ELEMENT OF FLAGELLAR MOTOR COMPLEX"/>
    <property type="match status" value="1"/>
</dbReference>
<dbReference type="GO" id="GO:0016020">
    <property type="term" value="C:membrane"/>
    <property type="evidence" value="ECO:0007669"/>
    <property type="project" value="UniProtKB-UniRule"/>
</dbReference>